<dbReference type="PROSITE" id="PS51257">
    <property type="entry name" value="PROKAR_LIPOPROTEIN"/>
    <property type="match status" value="1"/>
</dbReference>
<name>A6GG98_9BACT</name>
<proteinExistence type="predicted"/>
<feature type="compositionally biased region" description="Basic and acidic residues" evidence="1">
    <location>
        <begin position="27"/>
        <end position="55"/>
    </location>
</feature>
<comment type="caution">
    <text evidence="2">The sequence shown here is derived from an EMBL/GenBank/DDBJ whole genome shotgun (WGS) entry which is preliminary data.</text>
</comment>
<sequence length="185" mass="19576">MRRSELAPFAALALAGALLGCQPVEDEAAKPDAKADAKAEDSGATKKEAGVEARPADPAAQPVETPPEPIANGTTREGEPPKWYDESLYADAKVVRKDRTETMLSGGYASAMVLELAEGTSTQQCMAQALAEIAKEMGKDPTQLDAPEGNDERLMAKGTGSGYEYVVVCGEAKGKQTMYLSYTRS</sequence>
<reference evidence="2 3" key="1">
    <citation type="submission" date="2007-06" db="EMBL/GenBank/DDBJ databases">
        <authorList>
            <person name="Shimkets L."/>
            <person name="Ferriera S."/>
            <person name="Johnson J."/>
            <person name="Kravitz S."/>
            <person name="Beeson K."/>
            <person name="Sutton G."/>
            <person name="Rogers Y.-H."/>
            <person name="Friedman R."/>
            <person name="Frazier M."/>
            <person name="Venter J.C."/>
        </authorList>
    </citation>
    <scope>NUCLEOTIDE SEQUENCE [LARGE SCALE GENOMIC DNA]</scope>
    <source>
        <strain evidence="2 3">SIR-1</strain>
    </source>
</reference>
<evidence type="ECO:0000313" key="3">
    <source>
        <dbReference type="Proteomes" id="UP000005801"/>
    </source>
</evidence>
<dbReference type="AlphaFoldDB" id="A6GG98"/>
<gene>
    <name evidence="2" type="ORF">PPSIR1_34078</name>
</gene>
<evidence type="ECO:0008006" key="4">
    <source>
        <dbReference type="Google" id="ProtNLM"/>
    </source>
</evidence>
<dbReference type="EMBL" id="ABCS01000103">
    <property type="protein sequence ID" value="EDM75119.1"/>
    <property type="molecule type" value="Genomic_DNA"/>
</dbReference>
<dbReference type="Proteomes" id="UP000005801">
    <property type="component" value="Unassembled WGS sequence"/>
</dbReference>
<organism evidence="2 3">
    <name type="scientific">Plesiocystis pacifica SIR-1</name>
    <dbReference type="NCBI Taxonomy" id="391625"/>
    <lineage>
        <taxon>Bacteria</taxon>
        <taxon>Pseudomonadati</taxon>
        <taxon>Myxococcota</taxon>
        <taxon>Polyangia</taxon>
        <taxon>Nannocystales</taxon>
        <taxon>Nannocystaceae</taxon>
        <taxon>Plesiocystis</taxon>
    </lineage>
</organism>
<feature type="compositionally biased region" description="Basic and acidic residues" evidence="1">
    <location>
        <begin position="76"/>
        <end position="85"/>
    </location>
</feature>
<feature type="region of interest" description="Disordered" evidence="1">
    <location>
        <begin position="26"/>
        <end position="86"/>
    </location>
</feature>
<keyword evidence="3" id="KW-1185">Reference proteome</keyword>
<accession>A6GG98</accession>
<evidence type="ECO:0000313" key="2">
    <source>
        <dbReference type="EMBL" id="EDM75119.1"/>
    </source>
</evidence>
<dbReference type="RefSeq" id="WP_006975738.1">
    <property type="nucleotide sequence ID" value="NZ_ABCS01000103.1"/>
</dbReference>
<protein>
    <recommendedName>
        <fullName evidence="4">Lipoprotein</fullName>
    </recommendedName>
</protein>
<dbReference type="STRING" id="391625.PPSIR1_34078"/>
<evidence type="ECO:0000256" key="1">
    <source>
        <dbReference type="SAM" id="MobiDB-lite"/>
    </source>
</evidence>